<dbReference type="PROSITE" id="PS01124">
    <property type="entry name" value="HTH_ARAC_FAMILY_2"/>
    <property type="match status" value="1"/>
</dbReference>
<keyword evidence="2" id="KW-0238">DNA-binding</keyword>
<evidence type="ECO:0000256" key="2">
    <source>
        <dbReference type="ARBA" id="ARBA00023125"/>
    </source>
</evidence>
<dbReference type="Pfam" id="PF01497">
    <property type="entry name" value="Peripla_BP_2"/>
    <property type="match status" value="1"/>
</dbReference>
<dbReference type="SUPFAM" id="SSF53807">
    <property type="entry name" value="Helical backbone' metal receptor"/>
    <property type="match status" value="1"/>
</dbReference>
<dbReference type="PROSITE" id="PS00041">
    <property type="entry name" value="HTH_ARAC_FAMILY_1"/>
    <property type="match status" value="1"/>
</dbReference>
<comment type="caution">
    <text evidence="6">The sequence shown here is derived from an EMBL/GenBank/DDBJ whole genome shotgun (WGS) entry which is preliminary data.</text>
</comment>
<dbReference type="Pfam" id="PF12833">
    <property type="entry name" value="HTH_18"/>
    <property type="match status" value="1"/>
</dbReference>
<accession>A0ABT4WZR3</accession>
<dbReference type="Gene3D" id="3.40.50.1980">
    <property type="entry name" value="Nitrogenase molybdenum iron protein domain"/>
    <property type="match status" value="2"/>
</dbReference>
<dbReference type="InterPro" id="IPR018060">
    <property type="entry name" value="HTH_AraC"/>
</dbReference>
<dbReference type="RefSeq" id="WP_271339264.1">
    <property type="nucleotide sequence ID" value="NZ_JAQKAB010000001.1"/>
</dbReference>
<proteinExistence type="predicted"/>
<evidence type="ECO:0000313" key="6">
    <source>
        <dbReference type="EMBL" id="MDA7025405.1"/>
    </source>
</evidence>
<dbReference type="InterPro" id="IPR002491">
    <property type="entry name" value="ABC_transptr_periplasmic_BD"/>
</dbReference>
<protein>
    <submittedName>
        <fullName evidence="6">AraC family transcriptional regulator</fullName>
    </submittedName>
</protein>
<dbReference type="Gene3D" id="1.10.10.60">
    <property type="entry name" value="Homeodomain-like"/>
    <property type="match status" value="2"/>
</dbReference>
<evidence type="ECO:0000256" key="1">
    <source>
        <dbReference type="ARBA" id="ARBA00023015"/>
    </source>
</evidence>
<dbReference type="SMART" id="SM00342">
    <property type="entry name" value="HTH_ARAC"/>
    <property type="match status" value="1"/>
</dbReference>
<dbReference type="PROSITE" id="PS50983">
    <property type="entry name" value="FE_B12_PBP"/>
    <property type="match status" value="1"/>
</dbReference>
<feature type="domain" description="Fe/B12 periplasmic-binding" evidence="5">
    <location>
        <begin position="266"/>
        <end position="526"/>
    </location>
</feature>
<name>A0ABT4WZR3_9BACI</name>
<sequence length="528" mass="61428">MQSSYFYHLLQIDHIVKISDLPNEQQLTDSFVFIFHLKGDGKINIKQTESLLKKETLYICPPYETFGITSASATMNMYLLRLQIYECDEQRQMTVTNSKSFSDSQMIDVQSVGNLAARLQELSDLWPVSSTLQAMKSQIELQQLLYDICLTQQFHSADTASAIAETKRFIKAHSDASFTLNQLAKMAGISAKHYSETFKRLYGQSVTEFITETRITKAKRLMAKASYKLREIANQIGYQDEFYFSRTFKKQTGLSPTAYMKKRRRKLAAYGQNTIGQLIPLHLIPYAASLHPKWTAYYYKHYAHDIPVHLSAYRFHEPWEENLRMLVAAEPELIISMDDISKHQQEQLNQIADVLYLRSEENWRTNLWTTASYLKEETEARQWLAAYERNVELAREHLSAVRKQKFLFLRLHKHEVYLAHNRSVQEVFFGDLGCISAVSLDEPTNQAISLETIAAYDPDQIMVFIFKEPETLAYYQQLQQTAFWQNLKAVQQKQVHQIQSDPWREYSACSHERLIRQAVKCLPGKNPF</sequence>
<organism evidence="6 7">
    <name type="scientific">Bacillus changyiensis</name>
    <dbReference type="NCBI Taxonomy" id="3004103"/>
    <lineage>
        <taxon>Bacteria</taxon>
        <taxon>Bacillati</taxon>
        <taxon>Bacillota</taxon>
        <taxon>Bacilli</taxon>
        <taxon>Bacillales</taxon>
        <taxon>Bacillaceae</taxon>
        <taxon>Bacillus</taxon>
    </lineage>
</organism>
<feature type="domain" description="HTH araC/xylS-type" evidence="4">
    <location>
        <begin position="164"/>
        <end position="262"/>
    </location>
</feature>
<dbReference type="PANTHER" id="PTHR43280">
    <property type="entry name" value="ARAC-FAMILY TRANSCRIPTIONAL REGULATOR"/>
    <property type="match status" value="1"/>
</dbReference>
<dbReference type="EMBL" id="JAQKAB010000001">
    <property type="protein sequence ID" value="MDA7025405.1"/>
    <property type="molecule type" value="Genomic_DNA"/>
</dbReference>
<dbReference type="InterPro" id="IPR009057">
    <property type="entry name" value="Homeodomain-like_sf"/>
</dbReference>
<keyword evidence="3" id="KW-0804">Transcription</keyword>
<dbReference type="SUPFAM" id="SSF46689">
    <property type="entry name" value="Homeodomain-like"/>
    <property type="match status" value="2"/>
</dbReference>
<evidence type="ECO:0000313" key="7">
    <source>
        <dbReference type="Proteomes" id="UP001211894"/>
    </source>
</evidence>
<gene>
    <name evidence="6" type="ORF">PJ311_02120</name>
</gene>
<dbReference type="InterPro" id="IPR020449">
    <property type="entry name" value="Tscrpt_reg_AraC-type_HTH"/>
</dbReference>
<dbReference type="PANTHER" id="PTHR43280:SF28">
    <property type="entry name" value="HTH-TYPE TRANSCRIPTIONAL ACTIVATOR RHAS"/>
    <property type="match status" value="1"/>
</dbReference>
<evidence type="ECO:0000256" key="3">
    <source>
        <dbReference type="ARBA" id="ARBA00023163"/>
    </source>
</evidence>
<evidence type="ECO:0000259" key="5">
    <source>
        <dbReference type="PROSITE" id="PS50983"/>
    </source>
</evidence>
<reference evidence="6 7" key="1">
    <citation type="submission" date="2023-01" db="EMBL/GenBank/DDBJ databases">
        <title>Bacillus changyiensis sp. nov., isolated from a coastal deposit.</title>
        <authorList>
            <person name="Xiao G."/>
            <person name="Lai Q."/>
            <person name="Hu Z."/>
            <person name="Shao Z."/>
        </authorList>
    </citation>
    <scope>NUCLEOTIDE SEQUENCE [LARGE SCALE GENOMIC DNA]</scope>
    <source>
        <strain evidence="6 7">CLL-7-23</strain>
    </source>
</reference>
<dbReference type="Proteomes" id="UP001211894">
    <property type="component" value="Unassembled WGS sequence"/>
</dbReference>
<dbReference type="PRINTS" id="PR00032">
    <property type="entry name" value="HTHARAC"/>
</dbReference>
<keyword evidence="7" id="KW-1185">Reference proteome</keyword>
<keyword evidence="1" id="KW-0805">Transcription regulation</keyword>
<dbReference type="InterPro" id="IPR018062">
    <property type="entry name" value="HTH_AraC-typ_CS"/>
</dbReference>
<evidence type="ECO:0000259" key="4">
    <source>
        <dbReference type="PROSITE" id="PS01124"/>
    </source>
</evidence>